<gene>
    <name evidence="7" type="ORF">KN1_20630</name>
</gene>
<sequence length="190" mass="21499">MDGKLSLPATITIMILVGIGYAIGQILYFLNPFYLVFLIQYNELIIEYHFYWELVTSILVTPSVIDFSFNEIALYLIYYLFRSKEGKIELLIFFLTGIFGNILYLLIYPNGLPSAGASGGIFGILAFYALYEFMKEREKGGIILLVAALLLSDFFPFLQVNILAHIGGTLSGLLLSLLLFKLRHEQRSIT</sequence>
<feature type="transmembrane region" description="Helical" evidence="5">
    <location>
        <begin position="114"/>
        <end position="133"/>
    </location>
</feature>
<keyword evidence="8" id="KW-1185">Reference proteome</keyword>
<dbReference type="GO" id="GO:0006508">
    <property type="term" value="P:proteolysis"/>
    <property type="evidence" value="ECO:0007669"/>
    <property type="project" value="UniProtKB-KW"/>
</dbReference>
<keyword evidence="2 5" id="KW-0812">Transmembrane</keyword>
<accession>A0A8D5U718</accession>
<protein>
    <submittedName>
        <fullName evidence="7">Rhomboid family intramembrane serine protease</fullName>
    </submittedName>
</protein>
<keyword evidence="3 5" id="KW-1133">Transmembrane helix</keyword>
<evidence type="ECO:0000256" key="3">
    <source>
        <dbReference type="ARBA" id="ARBA00022989"/>
    </source>
</evidence>
<evidence type="ECO:0000256" key="4">
    <source>
        <dbReference type="ARBA" id="ARBA00023136"/>
    </source>
</evidence>
<comment type="subcellular location">
    <subcellularLocation>
        <location evidence="1">Membrane</location>
        <topology evidence="1">Multi-pass membrane protein</topology>
    </subcellularLocation>
</comment>
<keyword evidence="7" id="KW-0378">Hydrolase</keyword>
<evidence type="ECO:0000313" key="7">
    <source>
        <dbReference type="EMBL" id="BCU70766.1"/>
    </source>
</evidence>
<evidence type="ECO:0000256" key="1">
    <source>
        <dbReference type="ARBA" id="ARBA00004141"/>
    </source>
</evidence>
<evidence type="ECO:0000256" key="2">
    <source>
        <dbReference type="ARBA" id="ARBA00022692"/>
    </source>
</evidence>
<organism evidence="7 8">
    <name type="scientific">Stygiolobus caldivivus</name>
    <dbReference type="NCBI Taxonomy" id="2824673"/>
    <lineage>
        <taxon>Archaea</taxon>
        <taxon>Thermoproteota</taxon>
        <taxon>Thermoprotei</taxon>
        <taxon>Sulfolobales</taxon>
        <taxon>Sulfolobaceae</taxon>
        <taxon>Stygiolobus</taxon>
    </lineage>
</organism>
<evidence type="ECO:0000256" key="5">
    <source>
        <dbReference type="SAM" id="Phobius"/>
    </source>
</evidence>
<dbReference type="AlphaFoldDB" id="A0A8D5U718"/>
<keyword evidence="4 5" id="KW-0472">Membrane</keyword>
<dbReference type="GO" id="GO:0004252">
    <property type="term" value="F:serine-type endopeptidase activity"/>
    <property type="evidence" value="ECO:0007669"/>
    <property type="project" value="InterPro"/>
</dbReference>
<dbReference type="InterPro" id="IPR035952">
    <property type="entry name" value="Rhomboid-like_sf"/>
</dbReference>
<dbReference type="KEGG" id="csty:KN1_20630"/>
<dbReference type="GeneID" id="66163793"/>
<dbReference type="Pfam" id="PF01694">
    <property type="entry name" value="Rhomboid"/>
    <property type="match status" value="1"/>
</dbReference>
<reference evidence="7 8" key="1">
    <citation type="submission" date="2021-04" db="EMBL/GenBank/DDBJ databases">
        <title>Complete genome sequence of Stygiolobus sp. KN-1.</title>
        <authorList>
            <person name="Nakamura K."/>
            <person name="Sakai H."/>
            <person name="Kurosawa N."/>
        </authorList>
    </citation>
    <scope>NUCLEOTIDE SEQUENCE [LARGE SCALE GENOMIC DNA]</scope>
    <source>
        <strain evidence="7 8">KN-1</strain>
    </source>
</reference>
<proteinExistence type="predicted"/>
<feature type="transmembrane region" description="Helical" evidence="5">
    <location>
        <begin position="140"/>
        <end position="156"/>
    </location>
</feature>
<dbReference type="SUPFAM" id="SSF144091">
    <property type="entry name" value="Rhomboid-like"/>
    <property type="match status" value="1"/>
</dbReference>
<dbReference type="Gene3D" id="1.20.1540.10">
    <property type="entry name" value="Rhomboid-like"/>
    <property type="match status" value="1"/>
</dbReference>
<dbReference type="EMBL" id="AP024597">
    <property type="protein sequence ID" value="BCU70766.1"/>
    <property type="molecule type" value="Genomic_DNA"/>
</dbReference>
<evidence type="ECO:0000259" key="6">
    <source>
        <dbReference type="Pfam" id="PF01694"/>
    </source>
</evidence>
<feature type="transmembrane region" description="Helical" evidence="5">
    <location>
        <begin position="50"/>
        <end position="78"/>
    </location>
</feature>
<dbReference type="PANTHER" id="PTHR43066:SF11">
    <property type="entry name" value="PEPTIDASE S54 RHOMBOID DOMAIN-CONTAINING PROTEIN"/>
    <property type="match status" value="1"/>
</dbReference>
<keyword evidence="7" id="KW-0645">Protease</keyword>
<dbReference type="Proteomes" id="UP000825123">
    <property type="component" value="Chromosome"/>
</dbReference>
<feature type="transmembrane region" description="Helical" evidence="5">
    <location>
        <begin position="90"/>
        <end position="108"/>
    </location>
</feature>
<name>A0A8D5U718_9CREN</name>
<dbReference type="GO" id="GO:0016020">
    <property type="term" value="C:membrane"/>
    <property type="evidence" value="ECO:0007669"/>
    <property type="project" value="UniProtKB-SubCell"/>
</dbReference>
<dbReference type="PANTHER" id="PTHR43066">
    <property type="entry name" value="RHOMBOID-RELATED PROTEIN"/>
    <property type="match status" value="1"/>
</dbReference>
<evidence type="ECO:0000313" key="8">
    <source>
        <dbReference type="Proteomes" id="UP000825123"/>
    </source>
</evidence>
<feature type="transmembrane region" description="Helical" evidence="5">
    <location>
        <begin position="162"/>
        <end position="180"/>
    </location>
</feature>
<dbReference type="RefSeq" id="WP_221287427.1">
    <property type="nucleotide sequence ID" value="NZ_AP024597.1"/>
</dbReference>
<dbReference type="InterPro" id="IPR022764">
    <property type="entry name" value="Peptidase_S54_rhomboid_dom"/>
</dbReference>
<feature type="domain" description="Peptidase S54 rhomboid" evidence="6">
    <location>
        <begin position="51"/>
        <end position="181"/>
    </location>
</feature>
<feature type="transmembrane region" description="Helical" evidence="5">
    <location>
        <begin position="7"/>
        <end position="30"/>
    </location>
</feature>